<reference evidence="3 4" key="1">
    <citation type="journal article" date="2010" name="Stand. Genomic Sci.">
        <title>Complete genome sequence of Haliangium ochraceum type strain (SMP-2).</title>
        <authorList>
            <consortium name="US DOE Joint Genome Institute (JGI-PGF)"/>
            <person name="Ivanova N."/>
            <person name="Daum C."/>
            <person name="Lang E."/>
            <person name="Abt B."/>
            <person name="Kopitz M."/>
            <person name="Saunders E."/>
            <person name="Lapidus A."/>
            <person name="Lucas S."/>
            <person name="Glavina Del Rio T."/>
            <person name="Nolan M."/>
            <person name="Tice H."/>
            <person name="Copeland A."/>
            <person name="Cheng J.F."/>
            <person name="Chen F."/>
            <person name="Bruce D."/>
            <person name="Goodwin L."/>
            <person name="Pitluck S."/>
            <person name="Mavromatis K."/>
            <person name="Pati A."/>
            <person name="Mikhailova N."/>
            <person name="Chen A."/>
            <person name="Palaniappan K."/>
            <person name="Land M."/>
            <person name="Hauser L."/>
            <person name="Chang Y.J."/>
            <person name="Jeffries C.D."/>
            <person name="Detter J.C."/>
            <person name="Brettin T."/>
            <person name="Rohde M."/>
            <person name="Goker M."/>
            <person name="Bristow J."/>
            <person name="Markowitz V."/>
            <person name="Eisen J.A."/>
            <person name="Hugenholtz P."/>
            <person name="Kyrpides N.C."/>
            <person name="Klenk H.P."/>
        </authorList>
    </citation>
    <scope>NUCLEOTIDE SEQUENCE [LARGE SCALE GENOMIC DNA]</scope>
    <source>
        <strain evidence="4">DSM 14365 / CIP 107738 / JCM 11303 / AJ 13395 / SMP-2</strain>
    </source>
</reference>
<comment type="similarity">
    <text evidence="1">Belongs to the short-chain dehydrogenases/reductases (SDR) family.</text>
</comment>
<keyword evidence="4" id="KW-1185">Reference proteome</keyword>
<dbReference type="STRING" id="502025.Hoch_4772"/>
<accession>D0LSP0</accession>
<keyword evidence="2" id="KW-0560">Oxidoreductase</keyword>
<protein>
    <submittedName>
        <fullName evidence="3">Short-chain dehydrogenase/reductase SDR</fullName>
    </submittedName>
</protein>
<dbReference type="InterPro" id="IPR002347">
    <property type="entry name" value="SDR_fam"/>
</dbReference>
<dbReference type="EMBL" id="CP001804">
    <property type="protein sequence ID" value="ACY17262.1"/>
    <property type="molecule type" value="Genomic_DNA"/>
</dbReference>
<dbReference type="GO" id="GO:0050664">
    <property type="term" value="F:oxidoreductase activity, acting on NAD(P)H, oxygen as acceptor"/>
    <property type="evidence" value="ECO:0007669"/>
    <property type="project" value="TreeGrafter"/>
</dbReference>
<evidence type="ECO:0000256" key="1">
    <source>
        <dbReference type="ARBA" id="ARBA00006484"/>
    </source>
</evidence>
<dbReference type="AlphaFoldDB" id="D0LSP0"/>
<dbReference type="PRINTS" id="PR00081">
    <property type="entry name" value="GDHRDH"/>
</dbReference>
<dbReference type="PANTHER" id="PTHR43008:SF4">
    <property type="entry name" value="CHAIN DEHYDROGENASE, PUTATIVE (AFU_ORTHOLOGUE AFUA_4G08710)-RELATED"/>
    <property type="match status" value="1"/>
</dbReference>
<dbReference type="PANTHER" id="PTHR43008">
    <property type="entry name" value="BENZIL REDUCTASE"/>
    <property type="match status" value="1"/>
</dbReference>
<dbReference type="KEGG" id="hoh:Hoch_4772"/>
<dbReference type="Pfam" id="PF00106">
    <property type="entry name" value="adh_short"/>
    <property type="match status" value="1"/>
</dbReference>
<evidence type="ECO:0000256" key="2">
    <source>
        <dbReference type="ARBA" id="ARBA00023002"/>
    </source>
</evidence>
<dbReference type="PROSITE" id="PS00061">
    <property type="entry name" value="ADH_SHORT"/>
    <property type="match status" value="1"/>
</dbReference>
<organism evidence="3 4">
    <name type="scientific">Haliangium ochraceum (strain DSM 14365 / JCM 11303 / SMP-2)</name>
    <dbReference type="NCBI Taxonomy" id="502025"/>
    <lineage>
        <taxon>Bacteria</taxon>
        <taxon>Pseudomonadati</taxon>
        <taxon>Myxococcota</taxon>
        <taxon>Polyangia</taxon>
        <taxon>Haliangiales</taxon>
        <taxon>Kofleriaceae</taxon>
        <taxon>Haliangium</taxon>
    </lineage>
</organism>
<dbReference type="SUPFAM" id="SSF51735">
    <property type="entry name" value="NAD(P)-binding Rossmann-fold domains"/>
    <property type="match status" value="1"/>
</dbReference>
<dbReference type="OrthoDB" id="9793825at2"/>
<dbReference type="Gene3D" id="3.40.50.720">
    <property type="entry name" value="NAD(P)-binding Rossmann-like Domain"/>
    <property type="match status" value="1"/>
</dbReference>
<gene>
    <name evidence="3" type="ordered locus">Hoch_4772</name>
</gene>
<dbReference type="eggNOG" id="COG1028">
    <property type="taxonomic scope" value="Bacteria"/>
</dbReference>
<dbReference type="HOGENOM" id="CLU_010194_2_10_7"/>
<dbReference type="RefSeq" id="WP_012829860.1">
    <property type="nucleotide sequence ID" value="NC_013440.1"/>
</dbReference>
<dbReference type="InterPro" id="IPR036291">
    <property type="entry name" value="NAD(P)-bd_dom_sf"/>
</dbReference>
<dbReference type="Proteomes" id="UP000001880">
    <property type="component" value="Chromosome"/>
</dbReference>
<sequence length="239" mass="24580">MERNHIDSTSSPRRVLITGASRGLGLALATQLRARGAIVVGIARDAQALRAALEPLGALPLAADLGSADADALATRASSLAGGPFDLFIHAASTLGPLGEGDDPMPRLTALDAAAMAQVFAVNALGPAALVRALHRSMRTGSGTIAVVSSDAAEHFYPGWGAYGASKTALDHLVRTWAVEEQQLRFVSVDPGEMDTRMHADAMPGADRNSLAAPADVASAILAQLERVPSGSRFAAEVA</sequence>
<evidence type="ECO:0000313" key="3">
    <source>
        <dbReference type="EMBL" id="ACY17262.1"/>
    </source>
</evidence>
<evidence type="ECO:0000313" key="4">
    <source>
        <dbReference type="Proteomes" id="UP000001880"/>
    </source>
</evidence>
<proteinExistence type="inferred from homology"/>
<name>D0LSP0_HALO1</name>
<dbReference type="InterPro" id="IPR020904">
    <property type="entry name" value="Sc_DH/Rdtase_CS"/>
</dbReference>